<reference evidence="5" key="1">
    <citation type="submission" date="2019-05" db="EMBL/GenBank/DDBJ databases">
        <title>Annotation for the trematode Fasciolopsis buski.</title>
        <authorList>
            <person name="Choi Y.-J."/>
        </authorList>
    </citation>
    <scope>NUCLEOTIDE SEQUENCE</scope>
    <source>
        <strain evidence="5">HT</strain>
        <tissue evidence="5">Whole worm</tissue>
    </source>
</reference>
<organism evidence="5 6">
    <name type="scientific">Fasciolopsis buskii</name>
    <dbReference type="NCBI Taxonomy" id="27845"/>
    <lineage>
        <taxon>Eukaryota</taxon>
        <taxon>Metazoa</taxon>
        <taxon>Spiralia</taxon>
        <taxon>Lophotrochozoa</taxon>
        <taxon>Platyhelminthes</taxon>
        <taxon>Trematoda</taxon>
        <taxon>Digenea</taxon>
        <taxon>Plagiorchiida</taxon>
        <taxon>Echinostomata</taxon>
        <taxon>Echinostomatoidea</taxon>
        <taxon>Fasciolidae</taxon>
        <taxon>Fasciolopsis</taxon>
    </lineage>
</organism>
<feature type="repeat" description="ANK" evidence="3">
    <location>
        <begin position="144"/>
        <end position="177"/>
    </location>
</feature>
<feature type="compositionally biased region" description="Basic and acidic residues" evidence="4">
    <location>
        <begin position="473"/>
        <end position="511"/>
    </location>
</feature>
<dbReference type="Proteomes" id="UP000728185">
    <property type="component" value="Unassembled WGS sequence"/>
</dbReference>
<sequence>MNERDVAILHSCMLVNTVTGPLSQCATIQPTNEDPVFIPSLEPEQNELFRLIKHATIQSFWKAHSAVDEYCGPLQEKETGNGPLHLVVLSMHQLCMNSVSVANSSPEPNNRQTPNHSDWEAAAVSLIYRLTILGKCSINAVNKTGNTALHLACMRPDASGLVRHLVRLGADPQLANDSNVRVYYDFFQHQGALVKGFPGLQCGLWDAVKREDMECVKQYLQMWGRTVCTQPTGENLYEVAMATGVYDVVRAVNQMRTTNELVCASLALDLDYMEQLLSARPEHDKCKLDSVDISFQPPRPLIGELHMVLGYRAAPAIELIRRHCDLDETVYYNQLKFELTAFDHCPFVTTVQNASSRADISHAWDLTESPSFKVYRRRSSDGSTYLHFLVHQYLQNYERPHIQRALVRLMYQVALLGVDVQARDNFGRTALVLATETHGKFVPTDEVDDDDVVDARGKRLSIVPKNTPVLRPSTRDTSNHNTSTDEHLLNSDHLNKRVETDQSTFDQDKESPISSRSLEKPMVTLDECGPGTEKENRLDRFLSQRGSIMFFMEEQEQIKRARESVKLLKIQKEMELAVENVLKKKERRGRIFCGLQYPDQNLIAVLIQLGVDSTLCDPSNKTVQCEPYLPRDVLLLKNKSDQGDQLAQIDERPYLLGIWPVLDNVLHKFIHRLVPFDLDSERRRLLRAVGTNLTNIRARRFGLTVTDLVQSLCSIRQTCGNSSSAATSNESITDTPIRSQPFISSVQISEGVLSRILASMLREHTGVADFAMAALSGDERRMKHCLAMGNSISKVTSHFRKHFYEISKDGRAIYVSRPLLVSVMEYSTSAAVELMLTYGASLAEFYCAPNSFGPVAFWAFRDLIPLRTTKIIADRAPVSLRDKNGATLLHHTIHLFHRLNPSDQNGHRWASLILLTLLNRGVDIAVRDCWGRTARDLCQSGCQKALCASLKHTMATNVDDNPEEYRDFEETTPDLYELRELIHPVTQKLISPQEIIDRRVAQLVSMDQVSAIELLIVHGYDALQQACMGFPKSRSACEIAASKGYLEMVGVLNGATARHMDVLDLQRAICEEDDKTFSRLVPEGVLIWSLDWRRRSLLHLAVLHGRVSMALRIIDLCPQLVESQDCLGRTPLHYAICLSDNHGLFFKLVAQLNGVDKGMKDFNEITIANYGESFELGLPEFRQLVPNEKQFATPVWLQTSGSFGSISVNSRERSKDESGELKANDSTGRLSEFHSPNACSATETALVGAVVSPYAHPLAFPTPGAFSMAQLNKIRTTVK</sequence>
<keyword evidence="2 3" id="KW-0040">ANK repeat</keyword>
<protein>
    <submittedName>
        <fullName evidence="5">Uncharacterized protein</fullName>
    </submittedName>
</protein>
<name>A0A8E0RL80_9TREM</name>
<proteinExistence type="predicted"/>
<dbReference type="Pfam" id="PF00023">
    <property type="entry name" value="Ank"/>
    <property type="match status" value="1"/>
</dbReference>
<evidence type="ECO:0000256" key="1">
    <source>
        <dbReference type="ARBA" id="ARBA00022737"/>
    </source>
</evidence>
<evidence type="ECO:0000256" key="2">
    <source>
        <dbReference type="ARBA" id="ARBA00023043"/>
    </source>
</evidence>
<feature type="region of interest" description="Disordered" evidence="4">
    <location>
        <begin position="1207"/>
        <end position="1229"/>
    </location>
</feature>
<feature type="region of interest" description="Disordered" evidence="4">
    <location>
        <begin position="463"/>
        <end position="516"/>
    </location>
</feature>
<comment type="caution">
    <text evidence="5">The sequence shown here is derived from an EMBL/GenBank/DDBJ whole genome shotgun (WGS) entry which is preliminary data.</text>
</comment>
<dbReference type="EMBL" id="LUCM01009742">
    <property type="protein sequence ID" value="KAA0186444.1"/>
    <property type="molecule type" value="Genomic_DNA"/>
</dbReference>
<dbReference type="OrthoDB" id="432281at2759"/>
<dbReference type="AlphaFoldDB" id="A0A8E0RL80"/>
<evidence type="ECO:0000256" key="3">
    <source>
        <dbReference type="PROSITE-ProRule" id="PRU00023"/>
    </source>
</evidence>
<gene>
    <name evidence="5" type="ORF">FBUS_06600</name>
</gene>
<dbReference type="Gene3D" id="1.25.40.20">
    <property type="entry name" value="Ankyrin repeat-containing domain"/>
    <property type="match status" value="4"/>
</dbReference>
<dbReference type="SUPFAM" id="SSF48403">
    <property type="entry name" value="Ankyrin repeat"/>
    <property type="match status" value="3"/>
</dbReference>
<dbReference type="SMART" id="SM00248">
    <property type="entry name" value="ANK"/>
    <property type="match status" value="4"/>
</dbReference>
<dbReference type="PROSITE" id="PS50297">
    <property type="entry name" value="ANK_REP_REGION"/>
    <property type="match status" value="1"/>
</dbReference>
<dbReference type="InterPro" id="IPR051637">
    <property type="entry name" value="Ank_repeat_dom-contain_49"/>
</dbReference>
<keyword evidence="1" id="KW-0677">Repeat</keyword>
<evidence type="ECO:0000313" key="6">
    <source>
        <dbReference type="Proteomes" id="UP000728185"/>
    </source>
</evidence>
<accession>A0A8E0RL80</accession>
<dbReference type="InterPro" id="IPR002110">
    <property type="entry name" value="Ankyrin_rpt"/>
</dbReference>
<dbReference type="PROSITE" id="PS50088">
    <property type="entry name" value="ANK_REPEAT"/>
    <property type="match status" value="1"/>
</dbReference>
<keyword evidence="6" id="KW-1185">Reference proteome</keyword>
<evidence type="ECO:0000313" key="5">
    <source>
        <dbReference type="EMBL" id="KAA0186444.1"/>
    </source>
</evidence>
<dbReference type="InterPro" id="IPR036770">
    <property type="entry name" value="Ankyrin_rpt-contain_sf"/>
</dbReference>
<evidence type="ECO:0000256" key="4">
    <source>
        <dbReference type="SAM" id="MobiDB-lite"/>
    </source>
</evidence>
<dbReference type="PANTHER" id="PTHR24180">
    <property type="entry name" value="CYCLIN-DEPENDENT KINASE INHIBITOR 2C-RELATED"/>
    <property type="match status" value="1"/>
</dbReference>
<dbReference type="PANTHER" id="PTHR24180:SF45">
    <property type="entry name" value="POLY [ADP-RIBOSE] POLYMERASE TANKYRASE"/>
    <property type="match status" value="1"/>
</dbReference>
<feature type="compositionally biased region" description="Basic and acidic residues" evidence="4">
    <location>
        <begin position="1210"/>
        <end position="1223"/>
    </location>
</feature>